<dbReference type="Proteomes" id="UP001203945">
    <property type="component" value="Unassembled WGS sequence"/>
</dbReference>
<sequence>MALDEHRVARGLRRIANRFRPKERTGHGQVGGKRRPLRVLVVGHSHIECLRAAADARPEPSQVSFLNLRQLQATVDTPKGLPAAIASEIARVAPDALCLCLAGNVHNLIGLIENPVPFAIGAVDAGAIPPSPTKRHFIPSAMMREQIESSMSANLVAKIFSMRPDSTKMILEPPPPISDFEHVRRFPGAFKDKLEMGPAPRELRLALYRMQSDILRELAERETATFVAVDPESVDGDGFLRPAYFSRDPTHGNAAYGDIMLSKIIRLTEGSE</sequence>
<evidence type="ECO:0008006" key="3">
    <source>
        <dbReference type="Google" id="ProtNLM"/>
    </source>
</evidence>
<accession>A0ABT1MMU6</accession>
<gene>
    <name evidence="1" type="ORF">MLD63_04035</name>
</gene>
<dbReference type="Gene3D" id="3.40.50.1110">
    <property type="entry name" value="SGNH hydrolase"/>
    <property type="match status" value="1"/>
</dbReference>
<proteinExistence type="predicted"/>
<evidence type="ECO:0000313" key="1">
    <source>
        <dbReference type="EMBL" id="MCQ0969599.1"/>
    </source>
</evidence>
<evidence type="ECO:0000313" key="2">
    <source>
        <dbReference type="Proteomes" id="UP001203945"/>
    </source>
</evidence>
<protein>
    <recommendedName>
        <fullName evidence="3">SGNH/GDSL hydrolase family protein</fullName>
    </recommendedName>
</protein>
<name>A0ABT1MMU6_9RHOB</name>
<dbReference type="RefSeq" id="WP_255328604.1">
    <property type="nucleotide sequence ID" value="NZ_JAKZEU010000002.1"/>
</dbReference>
<reference evidence="1 2" key="1">
    <citation type="submission" date="2022-03" db="EMBL/GenBank/DDBJ databases">
        <authorList>
            <person name="He Y."/>
        </authorList>
    </citation>
    <scope>NUCLEOTIDE SEQUENCE [LARGE SCALE GENOMIC DNA]</scope>
    <source>
        <strain evidence="1 2">TK19116</strain>
    </source>
</reference>
<comment type="caution">
    <text evidence="1">The sequence shown here is derived from an EMBL/GenBank/DDBJ whole genome shotgun (WGS) entry which is preliminary data.</text>
</comment>
<organism evidence="1 2">
    <name type="scientific">Paracoccus albicereus</name>
    <dbReference type="NCBI Taxonomy" id="2922394"/>
    <lineage>
        <taxon>Bacteria</taxon>
        <taxon>Pseudomonadati</taxon>
        <taxon>Pseudomonadota</taxon>
        <taxon>Alphaproteobacteria</taxon>
        <taxon>Rhodobacterales</taxon>
        <taxon>Paracoccaceae</taxon>
        <taxon>Paracoccus</taxon>
    </lineage>
</organism>
<dbReference type="EMBL" id="JAKZEU010000002">
    <property type="protein sequence ID" value="MCQ0969599.1"/>
    <property type="molecule type" value="Genomic_DNA"/>
</dbReference>
<dbReference type="SUPFAM" id="SSF52266">
    <property type="entry name" value="SGNH hydrolase"/>
    <property type="match status" value="1"/>
</dbReference>
<dbReference type="InterPro" id="IPR036514">
    <property type="entry name" value="SGNH_hydro_sf"/>
</dbReference>
<keyword evidence="2" id="KW-1185">Reference proteome</keyword>